<name>A0A8J9UWZ8_9NEOP</name>
<gene>
    <name evidence="2" type="ORF">BINO364_LOCUS12683</name>
</gene>
<protein>
    <submittedName>
        <fullName evidence="2">Uncharacterized protein</fullName>
    </submittedName>
</protein>
<dbReference type="EMBL" id="OV170226">
    <property type="protein sequence ID" value="CAH0727327.1"/>
    <property type="molecule type" value="Genomic_DNA"/>
</dbReference>
<feature type="non-terminal residue" evidence="2">
    <location>
        <position position="115"/>
    </location>
</feature>
<feature type="compositionally biased region" description="Basic residues" evidence="1">
    <location>
        <begin position="14"/>
        <end position="25"/>
    </location>
</feature>
<organism evidence="2 3">
    <name type="scientific">Brenthis ino</name>
    <name type="common">lesser marbled fritillary</name>
    <dbReference type="NCBI Taxonomy" id="405034"/>
    <lineage>
        <taxon>Eukaryota</taxon>
        <taxon>Metazoa</taxon>
        <taxon>Ecdysozoa</taxon>
        <taxon>Arthropoda</taxon>
        <taxon>Hexapoda</taxon>
        <taxon>Insecta</taxon>
        <taxon>Pterygota</taxon>
        <taxon>Neoptera</taxon>
        <taxon>Endopterygota</taxon>
        <taxon>Lepidoptera</taxon>
        <taxon>Glossata</taxon>
        <taxon>Ditrysia</taxon>
        <taxon>Papilionoidea</taxon>
        <taxon>Nymphalidae</taxon>
        <taxon>Heliconiinae</taxon>
        <taxon>Argynnini</taxon>
        <taxon>Brenthis</taxon>
    </lineage>
</organism>
<evidence type="ECO:0000256" key="1">
    <source>
        <dbReference type="SAM" id="MobiDB-lite"/>
    </source>
</evidence>
<keyword evidence="3" id="KW-1185">Reference proteome</keyword>
<reference evidence="2" key="1">
    <citation type="submission" date="2021-12" db="EMBL/GenBank/DDBJ databases">
        <authorList>
            <person name="Martin H S."/>
        </authorList>
    </citation>
    <scope>NUCLEOTIDE SEQUENCE</scope>
</reference>
<dbReference type="AlphaFoldDB" id="A0A8J9UWZ8"/>
<sequence length="115" mass="13043">MVTGEVRSSEFGRLRRRRRRARRPRRDQSAWPRGSTHAALDSRSSLSPHPRLTPGSRPHNNIYGNYGSIRSLASTRPIGVGARKILSKKTYTSLNRLLFTNDHPIMAVNYSDDIS</sequence>
<dbReference type="Proteomes" id="UP000838878">
    <property type="component" value="Chromosome 6"/>
</dbReference>
<evidence type="ECO:0000313" key="2">
    <source>
        <dbReference type="EMBL" id="CAH0727327.1"/>
    </source>
</evidence>
<accession>A0A8J9UWZ8</accession>
<evidence type="ECO:0000313" key="3">
    <source>
        <dbReference type="Proteomes" id="UP000838878"/>
    </source>
</evidence>
<feature type="region of interest" description="Disordered" evidence="1">
    <location>
        <begin position="1"/>
        <end position="62"/>
    </location>
</feature>
<proteinExistence type="predicted"/>